<reference evidence="1 2" key="1">
    <citation type="submission" date="2020-08" db="EMBL/GenBank/DDBJ databases">
        <title>Genomic Encyclopedia of Type Strains, Phase IV (KMG-IV): sequencing the most valuable type-strain genomes for metagenomic binning, comparative biology and taxonomic classification.</title>
        <authorList>
            <person name="Goeker M."/>
        </authorList>
    </citation>
    <scope>NUCLEOTIDE SEQUENCE [LARGE SCALE GENOMIC DNA]</scope>
    <source>
        <strain evidence="1 2">DSM 102983</strain>
    </source>
</reference>
<evidence type="ECO:0008006" key="3">
    <source>
        <dbReference type="Google" id="ProtNLM"/>
    </source>
</evidence>
<name>A0ABR6KNW9_9BACT</name>
<evidence type="ECO:0000313" key="1">
    <source>
        <dbReference type="EMBL" id="MBB4623140.1"/>
    </source>
</evidence>
<dbReference type="Proteomes" id="UP000533637">
    <property type="component" value="Unassembled WGS sequence"/>
</dbReference>
<gene>
    <name evidence="1" type="ORF">GGQ57_003052</name>
</gene>
<protein>
    <recommendedName>
        <fullName evidence="3">DUF3885 domain-containing protein</fullName>
    </recommendedName>
</protein>
<proteinExistence type="predicted"/>
<accession>A0ABR6KNW9</accession>
<dbReference type="EMBL" id="JACHOC010000006">
    <property type="protein sequence ID" value="MBB4623140.1"/>
    <property type="molecule type" value="Genomic_DNA"/>
</dbReference>
<keyword evidence="2" id="KW-1185">Reference proteome</keyword>
<comment type="caution">
    <text evidence="1">The sequence shown here is derived from an EMBL/GenBank/DDBJ whole genome shotgun (WGS) entry which is preliminary data.</text>
</comment>
<dbReference type="RefSeq" id="WP_183671362.1">
    <property type="nucleotide sequence ID" value="NZ_BMPB01000007.1"/>
</dbReference>
<organism evidence="1 2">
    <name type="scientific">Parabacteroides faecis</name>
    <dbReference type="NCBI Taxonomy" id="1217282"/>
    <lineage>
        <taxon>Bacteria</taxon>
        <taxon>Pseudomonadati</taxon>
        <taxon>Bacteroidota</taxon>
        <taxon>Bacteroidia</taxon>
        <taxon>Bacteroidales</taxon>
        <taxon>Tannerellaceae</taxon>
        <taxon>Parabacteroides</taxon>
    </lineage>
</organism>
<evidence type="ECO:0000313" key="2">
    <source>
        <dbReference type="Proteomes" id="UP000533637"/>
    </source>
</evidence>
<sequence>MNVIEYIEEKHQLVLSKEVQDYINDLKEVEGYILPYMYEDLAILKGCGKCMVFTSIEYPNTCDWVELNFGFVNIYTHHFFSRYRKRRPFYNHLNVRCNPMDKLLSVIHVLWNLKAYLTIPGEDVVGFLNTENQAFYLCEDGIIPVTFLSPTIIRCNTFISSDLLSKEQGQFWYNAYKDLSNQNK</sequence>